<protein>
    <recommendedName>
        <fullName evidence="4">DUF1795 domain-containing protein</fullName>
    </recommendedName>
</protein>
<name>A0ABP3PYX9_9PROT</name>
<proteinExistence type="predicted"/>
<keyword evidence="3" id="KW-1185">Reference proteome</keyword>
<evidence type="ECO:0000256" key="1">
    <source>
        <dbReference type="SAM" id="SignalP"/>
    </source>
</evidence>
<gene>
    <name evidence="2" type="ORF">GCM10009416_12020</name>
</gene>
<evidence type="ECO:0008006" key="4">
    <source>
        <dbReference type="Google" id="ProtNLM"/>
    </source>
</evidence>
<dbReference type="EMBL" id="BAAAFZ010000010">
    <property type="protein sequence ID" value="GAA0574949.1"/>
    <property type="molecule type" value="Genomic_DNA"/>
</dbReference>
<feature type="chain" id="PRO_5046492084" description="DUF1795 domain-containing protein" evidence="1">
    <location>
        <begin position="32"/>
        <end position="202"/>
    </location>
</feature>
<feature type="signal peptide" evidence="1">
    <location>
        <begin position="1"/>
        <end position="31"/>
    </location>
</feature>
<dbReference type="PROSITE" id="PS51318">
    <property type="entry name" value="TAT"/>
    <property type="match status" value="1"/>
</dbReference>
<keyword evidence="1" id="KW-0732">Signal</keyword>
<accession>A0ABP3PYX9</accession>
<dbReference type="Proteomes" id="UP001501588">
    <property type="component" value="Unassembled WGS sequence"/>
</dbReference>
<organism evidence="2 3">
    <name type="scientific">Craurococcus roseus</name>
    <dbReference type="NCBI Taxonomy" id="77585"/>
    <lineage>
        <taxon>Bacteria</taxon>
        <taxon>Pseudomonadati</taxon>
        <taxon>Pseudomonadota</taxon>
        <taxon>Alphaproteobacteria</taxon>
        <taxon>Acetobacterales</taxon>
        <taxon>Acetobacteraceae</taxon>
        <taxon>Craurococcus</taxon>
    </lineage>
</organism>
<dbReference type="RefSeq" id="WP_343894271.1">
    <property type="nucleotide sequence ID" value="NZ_BAAAFZ010000010.1"/>
</dbReference>
<reference evidence="3" key="1">
    <citation type="journal article" date="2019" name="Int. J. Syst. Evol. Microbiol.">
        <title>The Global Catalogue of Microorganisms (GCM) 10K type strain sequencing project: providing services to taxonomists for standard genome sequencing and annotation.</title>
        <authorList>
            <consortium name="The Broad Institute Genomics Platform"/>
            <consortium name="The Broad Institute Genome Sequencing Center for Infectious Disease"/>
            <person name="Wu L."/>
            <person name="Ma J."/>
        </authorList>
    </citation>
    <scope>NUCLEOTIDE SEQUENCE [LARGE SCALE GENOMIC DNA]</scope>
    <source>
        <strain evidence="3">JCM 9933</strain>
    </source>
</reference>
<evidence type="ECO:0000313" key="3">
    <source>
        <dbReference type="Proteomes" id="UP001501588"/>
    </source>
</evidence>
<dbReference type="InterPro" id="IPR006311">
    <property type="entry name" value="TAT_signal"/>
</dbReference>
<sequence>MNGPRREGRRAWLCRARAAAAGLLLAPAPWAAAPRAEEERHTPPPETVAAADCGAVTRAGQPLQYKNARFGFTMTYPPSFMLDPDSIPEGGDSARFWTADRRATAVVTGIRNGLGQSLTDLLDEATKDITENSHGTITYTRARDNWFVISGFIGERIFYRRSFLSDRSRVIGSLWIEFPRTMRPCFEDAVSMMSLSFRPSPT</sequence>
<evidence type="ECO:0000313" key="2">
    <source>
        <dbReference type="EMBL" id="GAA0574949.1"/>
    </source>
</evidence>
<comment type="caution">
    <text evidence="2">The sequence shown here is derived from an EMBL/GenBank/DDBJ whole genome shotgun (WGS) entry which is preliminary data.</text>
</comment>